<evidence type="ECO:0000256" key="3">
    <source>
        <dbReference type="ARBA" id="ARBA00022475"/>
    </source>
</evidence>
<feature type="transmembrane region" description="Helical" evidence="8">
    <location>
        <begin position="98"/>
        <end position="119"/>
    </location>
</feature>
<feature type="transmembrane region" description="Helical" evidence="8">
    <location>
        <begin position="188"/>
        <end position="205"/>
    </location>
</feature>
<organism evidence="10">
    <name type="scientific">Arcella intermedia</name>
    <dbReference type="NCBI Taxonomy" id="1963864"/>
    <lineage>
        <taxon>Eukaryota</taxon>
        <taxon>Amoebozoa</taxon>
        <taxon>Tubulinea</taxon>
        <taxon>Elardia</taxon>
        <taxon>Arcellinida</taxon>
        <taxon>Sphaerothecina</taxon>
        <taxon>Arcellidae</taxon>
        <taxon>Arcella</taxon>
    </lineage>
</organism>
<evidence type="ECO:0000256" key="5">
    <source>
        <dbReference type="ARBA" id="ARBA00022989"/>
    </source>
</evidence>
<sequence length="277" mass="30857">MFPFFVMVVMGIPSVSPADWFILPKEPLTSLDWGLFINIIAFKFTGFDTISHFAGEMQHPGSFFFAMGASLLMAIVSRVLPILVVVSVQKDYSLYNEGYYTTLASAIGGIGLSSLVVFSAAVGCVVTYITYLYASAFTVYTLASKEYFNTPFLYDMHAKHQTPWRAIIATAFISFLFGMMSFEELVTISGSLYQICLVMQYAALIKLRISKPNLLRPNKIPLSTNGLIVFLIIPTLISVYLLYSSAFHSLNTFVSLTGSILFSVALYFIRDKNAHYL</sequence>
<proteinExistence type="inferred from homology"/>
<evidence type="ECO:0000256" key="4">
    <source>
        <dbReference type="ARBA" id="ARBA00022692"/>
    </source>
</evidence>
<dbReference type="EMBL" id="GIBP01005854">
    <property type="protein sequence ID" value="NDV34823.1"/>
    <property type="molecule type" value="Transcribed_RNA"/>
</dbReference>
<evidence type="ECO:0008006" key="11">
    <source>
        <dbReference type="Google" id="ProtNLM"/>
    </source>
</evidence>
<keyword evidence="4 8" id="KW-0812">Transmembrane</keyword>
<accession>A0A6B2LCQ1</accession>
<keyword evidence="5 8" id="KW-1133">Transmembrane helix</keyword>
<dbReference type="GO" id="GO:0015203">
    <property type="term" value="F:polyamine transmembrane transporter activity"/>
    <property type="evidence" value="ECO:0007669"/>
    <property type="project" value="UniProtKB-ARBA"/>
</dbReference>
<dbReference type="InterPro" id="IPR002293">
    <property type="entry name" value="AA/rel_permease1"/>
</dbReference>
<evidence type="ECO:0000256" key="9">
    <source>
        <dbReference type="SAM" id="SignalP"/>
    </source>
</evidence>
<protein>
    <recommendedName>
        <fullName evidence="11">Amino acid permease/ SLC12A domain-containing protein</fullName>
    </recommendedName>
</protein>
<keyword evidence="2" id="KW-0813">Transport</keyword>
<name>A0A6B2LCQ1_9EUKA</name>
<keyword evidence="9" id="KW-0732">Signal</keyword>
<feature type="transmembrane region" description="Helical" evidence="8">
    <location>
        <begin position="63"/>
        <end position="86"/>
    </location>
</feature>
<evidence type="ECO:0000256" key="7">
    <source>
        <dbReference type="ARBA" id="ARBA00024041"/>
    </source>
</evidence>
<dbReference type="GO" id="GO:0005886">
    <property type="term" value="C:plasma membrane"/>
    <property type="evidence" value="ECO:0007669"/>
    <property type="project" value="UniProtKB-SubCell"/>
</dbReference>
<feature type="transmembrane region" description="Helical" evidence="8">
    <location>
        <begin position="164"/>
        <end position="182"/>
    </location>
</feature>
<feature type="transmembrane region" description="Helical" evidence="8">
    <location>
        <begin position="226"/>
        <end position="243"/>
    </location>
</feature>
<dbReference type="AlphaFoldDB" id="A0A6B2LCQ1"/>
<feature type="transmembrane region" description="Helical" evidence="8">
    <location>
        <begin position="249"/>
        <end position="269"/>
    </location>
</feature>
<dbReference type="Gene3D" id="1.20.1740.10">
    <property type="entry name" value="Amino acid/polyamine transporter I"/>
    <property type="match status" value="1"/>
</dbReference>
<evidence type="ECO:0000256" key="6">
    <source>
        <dbReference type="ARBA" id="ARBA00023136"/>
    </source>
</evidence>
<feature type="transmembrane region" description="Helical" evidence="8">
    <location>
        <begin position="125"/>
        <end position="143"/>
    </location>
</feature>
<comment type="similarity">
    <text evidence="7">Belongs to the amino acid-polyamine-organocation (APC) superfamily. Polyamine:cation symporter (PHS) (TC 2.A.3.12) family.</text>
</comment>
<keyword evidence="3" id="KW-1003">Cell membrane</keyword>
<comment type="subcellular location">
    <subcellularLocation>
        <location evidence="1">Cell membrane</location>
        <topology evidence="1">Multi-pass membrane protein</topology>
    </subcellularLocation>
</comment>
<evidence type="ECO:0000256" key="2">
    <source>
        <dbReference type="ARBA" id="ARBA00022448"/>
    </source>
</evidence>
<reference evidence="10" key="1">
    <citation type="journal article" date="2020" name="J. Eukaryot. Microbiol.">
        <title>De novo Sequencing, Assembly and Annotation of the Transcriptome for the Free-Living Testate Amoeba Arcella intermedia.</title>
        <authorList>
            <person name="Ribeiro G.M."/>
            <person name="Porfirio-Sousa A.L."/>
            <person name="Maurer-Alcala X.X."/>
            <person name="Katz L.A."/>
            <person name="Lahr D.J.G."/>
        </authorList>
    </citation>
    <scope>NUCLEOTIDE SEQUENCE</scope>
</reference>
<dbReference type="PANTHER" id="PTHR45826:SF2">
    <property type="entry name" value="AMINO ACID TRANSPORTER"/>
    <property type="match status" value="1"/>
</dbReference>
<evidence type="ECO:0000313" key="10">
    <source>
        <dbReference type="EMBL" id="NDV34823.1"/>
    </source>
</evidence>
<dbReference type="PANTHER" id="PTHR45826">
    <property type="entry name" value="POLYAMINE TRANSPORTER PUT1"/>
    <property type="match status" value="1"/>
</dbReference>
<feature type="signal peptide" evidence="9">
    <location>
        <begin position="1"/>
        <end position="17"/>
    </location>
</feature>
<feature type="chain" id="PRO_5025475344" description="Amino acid permease/ SLC12A domain-containing protein" evidence="9">
    <location>
        <begin position="18"/>
        <end position="277"/>
    </location>
</feature>
<dbReference type="InterPro" id="IPR044566">
    <property type="entry name" value="RMV1-like"/>
</dbReference>
<dbReference type="Pfam" id="PF13520">
    <property type="entry name" value="AA_permease_2"/>
    <property type="match status" value="1"/>
</dbReference>
<evidence type="ECO:0000256" key="8">
    <source>
        <dbReference type="SAM" id="Phobius"/>
    </source>
</evidence>
<evidence type="ECO:0000256" key="1">
    <source>
        <dbReference type="ARBA" id="ARBA00004651"/>
    </source>
</evidence>
<keyword evidence="6 8" id="KW-0472">Membrane</keyword>